<reference evidence="3" key="2">
    <citation type="submission" date="2022-06" db="UniProtKB">
        <authorList>
            <consortium name="EnsemblPlants"/>
        </authorList>
    </citation>
    <scope>IDENTIFICATION</scope>
</reference>
<feature type="region of interest" description="Disordered" evidence="1">
    <location>
        <begin position="191"/>
        <end position="217"/>
    </location>
</feature>
<reference evidence="4" key="1">
    <citation type="journal article" date="2013" name="Nature">
        <title>Draft genome of the wheat A-genome progenitor Triticum urartu.</title>
        <authorList>
            <person name="Ling H.Q."/>
            <person name="Zhao S."/>
            <person name="Liu D."/>
            <person name="Wang J."/>
            <person name="Sun H."/>
            <person name="Zhang C."/>
            <person name="Fan H."/>
            <person name="Li D."/>
            <person name="Dong L."/>
            <person name="Tao Y."/>
            <person name="Gao C."/>
            <person name="Wu H."/>
            <person name="Li Y."/>
            <person name="Cui Y."/>
            <person name="Guo X."/>
            <person name="Zheng S."/>
            <person name="Wang B."/>
            <person name="Yu K."/>
            <person name="Liang Q."/>
            <person name="Yang W."/>
            <person name="Lou X."/>
            <person name="Chen J."/>
            <person name="Feng M."/>
            <person name="Jian J."/>
            <person name="Zhang X."/>
            <person name="Luo G."/>
            <person name="Jiang Y."/>
            <person name="Liu J."/>
            <person name="Wang Z."/>
            <person name="Sha Y."/>
            <person name="Zhang B."/>
            <person name="Wu H."/>
            <person name="Tang D."/>
            <person name="Shen Q."/>
            <person name="Xue P."/>
            <person name="Zou S."/>
            <person name="Wang X."/>
            <person name="Liu X."/>
            <person name="Wang F."/>
            <person name="Yang Y."/>
            <person name="An X."/>
            <person name="Dong Z."/>
            <person name="Zhang K."/>
            <person name="Zhang X."/>
            <person name="Luo M.C."/>
            <person name="Dvorak J."/>
            <person name="Tong Y."/>
            <person name="Wang J."/>
            <person name="Yang H."/>
            <person name="Li Z."/>
            <person name="Wang D."/>
            <person name="Zhang A."/>
            <person name="Wang J."/>
        </authorList>
    </citation>
    <scope>NUCLEOTIDE SEQUENCE</scope>
    <source>
        <strain evidence="4">cv. G1812</strain>
    </source>
</reference>
<evidence type="ECO:0000259" key="2">
    <source>
        <dbReference type="Pfam" id="PF12776"/>
    </source>
</evidence>
<dbReference type="EnsemblPlants" id="TuG1812S0000930500.01.T01">
    <property type="protein sequence ID" value="TuG1812S0000930500.01.T01"/>
    <property type="gene ID" value="TuG1812S0000930500.01"/>
</dbReference>
<dbReference type="InterPro" id="IPR024752">
    <property type="entry name" value="Myb/SANT-like_dom"/>
</dbReference>
<evidence type="ECO:0000313" key="4">
    <source>
        <dbReference type="Proteomes" id="UP000015106"/>
    </source>
</evidence>
<protein>
    <recommendedName>
        <fullName evidence="2">Myb/SANT-like domain-containing protein</fullName>
    </recommendedName>
</protein>
<proteinExistence type="predicted"/>
<feature type="domain" description="Myb/SANT-like" evidence="2">
    <location>
        <begin position="18"/>
        <end position="104"/>
    </location>
</feature>
<evidence type="ECO:0000313" key="3">
    <source>
        <dbReference type="EnsemblPlants" id="TuG1812S0000930500.01.T01"/>
    </source>
</evidence>
<keyword evidence="4" id="KW-1185">Reference proteome</keyword>
<name>A0A8R7R8Y4_TRIUA</name>
<dbReference type="PANTHER" id="PTHR47127">
    <property type="entry name" value="10A19I.15"/>
    <property type="match status" value="1"/>
</dbReference>
<organism evidence="3 4">
    <name type="scientific">Triticum urartu</name>
    <name type="common">Red wild einkorn</name>
    <name type="synonym">Crithodium urartu</name>
    <dbReference type="NCBI Taxonomy" id="4572"/>
    <lineage>
        <taxon>Eukaryota</taxon>
        <taxon>Viridiplantae</taxon>
        <taxon>Streptophyta</taxon>
        <taxon>Embryophyta</taxon>
        <taxon>Tracheophyta</taxon>
        <taxon>Spermatophyta</taxon>
        <taxon>Magnoliopsida</taxon>
        <taxon>Liliopsida</taxon>
        <taxon>Poales</taxon>
        <taxon>Poaceae</taxon>
        <taxon>BOP clade</taxon>
        <taxon>Pooideae</taxon>
        <taxon>Triticodae</taxon>
        <taxon>Triticeae</taxon>
        <taxon>Triticinae</taxon>
        <taxon>Triticum</taxon>
    </lineage>
</organism>
<sequence length="339" mass="37123">MAEMAADGGHGGGNHPLRWTSPMSGFMLRRFVELIANGVKTEKGFKEVHLNQVAKNCSEHFGLSITGTQVYNHLRKWRARWVKISKLRDISGSLWDDNNYVILLEEEHYMGHIKDHPKDVEYLNVPLENYVQMLAIFGSGIVTGRYAMTSNEDLGVPSMVGTSSSFVNLEACGSEFVVDGNEPGLSATAAAHGETAAAPHGKEPCKDASSSTGKRKRASLMSEEEVLVMSNMSEAVREVAIAIKSTGEAHPELYGAVMELPGFTEDDLLIVLDYLNENANRARSHSFVQMSETRRTRWVMHHLSKVNGGVPVPKEGLLKEGMPKDGMPVTSNEVPKGGV</sequence>
<dbReference type="AlphaFoldDB" id="A0A8R7R8Y4"/>
<dbReference type="Proteomes" id="UP000015106">
    <property type="component" value="Unassembled WGS sequence"/>
</dbReference>
<dbReference type="Gramene" id="TuG1812S0000930500.01.T01">
    <property type="protein sequence ID" value="TuG1812S0000930500.01.T01"/>
    <property type="gene ID" value="TuG1812S0000930500.01"/>
</dbReference>
<accession>A0A8R7R8Y4</accession>
<feature type="region of interest" description="Disordered" evidence="1">
    <location>
        <begin position="314"/>
        <end position="339"/>
    </location>
</feature>
<dbReference type="Pfam" id="PF12776">
    <property type="entry name" value="Myb_DNA-bind_3"/>
    <property type="match status" value="1"/>
</dbReference>
<evidence type="ECO:0000256" key="1">
    <source>
        <dbReference type="SAM" id="MobiDB-lite"/>
    </source>
</evidence>